<dbReference type="Pfam" id="PF23616">
    <property type="entry name" value="Ig_GEX2_N"/>
    <property type="match status" value="1"/>
</dbReference>
<organism evidence="2 3">
    <name type="scientific">Aristolochia fimbriata</name>
    <name type="common">White veined hardy Dutchman's pipe vine</name>
    <dbReference type="NCBI Taxonomy" id="158543"/>
    <lineage>
        <taxon>Eukaryota</taxon>
        <taxon>Viridiplantae</taxon>
        <taxon>Streptophyta</taxon>
        <taxon>Embryophyta</taxon>
        <taxon>Tracheophyta</taxon>
        <taxon>Spermatophyta</taxon>
        <taxon>Magnoliopsida</taxon>
        <taxon>Magnoliidae</taxon>
        <taxon>Piperales</taxon>
        <taxon>Aristolochiaceae</taxon>
        <taxon>Aristolochia</taxon>
    </lineage>
</organism>
<evidence type="ECO:0000313" key="3">
    <source>
        <dbReference type="Proteomes" id="UP000825729"/>
    </source>
</evidence>
<protein>
    <recommendedName>
        <fullName evidence="1">GEX2 N-terminal Ig-like domain-containing protein</fullName>
    </recommendedName>
</protein>
<keyword evidence="3" id="KW-1185">Reference proteome</keyword>
<dbReference type="AlphaFoldDB" id="A0AAV7EID1"/>
<evidence type="ECO:0000259" key="1">
    <source>
        <dbReference type="Pfam" id="PF23616"/>
    </source>
</evidence>
<feature type="domain" description="GEX2 N-terminal Ig-like" evidence="1">
    <location>
        <begin position="57"/>
        <end position="161"/>
    </location>
</feature>
<dbReference type="Proteomes" id="UP000825729">
    <property type="component" value="Unassembled WGS sequence"/>
</dbReference>
<dbReference type="Gene3D" id="2.60.40.10">
    <property type="entry name" value="Immunoglobulins"/>
    <property type="match status" value="1"/>
</dbReference>
<name>A0AAV7EID1_ARIFI</name>
<sequence length="274" mass="30150">MMRKTHGLGPPPSLALNLFDEILNLHLVEKLKFSLPVREITASLHFIVGPGDLYPAVCVASWMNLESKFEAGSKARPFILAKDAFGNNISSTTGDISLFLVHATHVNGFILSDALEVITYMGWDQFGYIVVEFLATTAGSSLLHLEGKNQTLNGSPLPFKVSPRPFEITKCSAEWTYGSNALQIFSNMEVFIYKKDRFSNLVDGFYAFDARVVNKATDLSVPLIDLRLKIAGTGVQLLSFSVSEPGEFELTIFDDKQGGGITDMQNDFTSLLLP</sequence>
<dbReference type="InterPro" id="IPR013783">
    <property type="entry name" value="Ig-like_fold"/>
</dbReference>
<dbReference type="EMBL" id="JAINDJ010000005">
    <property type="protein sequence ID" value="KAG9447611.1"/>
    <property type="molecule type" value="Genomic_DNA"/>
</dbReference>
<accession>A0AAV7EID1</accession>
<comment type="caution">
    <text evidence="2">The sequence shown here is derived from an EMBL/GenBank/DDBJ whole genome shotgun (WGS) entry which is preliminary data.</text>
</comment>
<gene>
    <name evidence="2" type="ORF">H6P81_013739</name>
</gene>
<evidence type="ECO:0000313" key="2">
    <source>
        <dbReference type="EMBL" id="KAG9447611.1"/>
    </source>
</evidence>
<dbReference type="InterPro" id="IPR056434">
    <property type="entry name" value="Ig_GEX2_N"/>
</dbReference>
<reference evidence="2 3" key="1">
    <citation type="submission" date="2021-07" db="EMBL/GenBank/DDBJ databases">
        <title>The Aristolochia fimbriata genome: insights into angiosperm evolution, floral development and chemical biosynthesis.</title>
        <authorList>
            <person name="Jiao Y."/>
        </authorList>
    </citation>
    <scope>NUCLEOTIDE SEQUENCE [LARGE SCALE GENOMIC DNA]</scope>
    <source>
        <strain evidence="2">IBCAS-2021</strain>
        <tissue evidence="2">Leaf</tissue>
    </source>
</reference>
<proteinExistence type="predicted"/>